<evidence type="ECO:0000256" key="1">
    <source>
        <dbReference type="ARBA" id="ARBA00004370"/>
    </source>
</evidence>
<keyword evidence="12" id="KW-1185">Reference proteome</keyword>
<dbReference type="Gene3D" id="3.10.120.10">
    <property type="entry name" value="Cytochrome b5-like heme/steroid binding domain"/>
    <property type="match status" value="1"/>
</dbReference>
<evidence type="ECO:0000256" key="2">
    <source>
        <dbReference type="ARBA" id="ARBA00022617"/>
    </source>
</evidence>
<dbReference type="AlphaFoldDB" id="A0A8C8DQD7"/>
<dbReference type="GeneTree" id="ENSGT00940000155584"/>
<dbReference type="PROSITE" id="PS00191">
    <property type="entry name" value="CYTOCHROME_B5_1"/>
    <property type="match status" value="1"/>
</dbReference>
<dbReference type="PRINTS" id="PR00363">
    <property type="entry name" value="CYTOCHROMEB5"/>
</dbReference>
<keyword evidence="5" id="KW-0813">Transport</keyword>
<feature type="domain" description="Cytochrome b5 heme-binding" evidence="10">
    <location>
        <begin position="23"/>
        <end position="99"/>
    </location>
</feature>
<name>A0A8C8DQD7_9TELE</name>
<dbReference type="InterPro" id="IPR036400">
    <property type="entry name" value="Cyt_B5-like_heme/steroid_sf"/>
</dbReference>
<keyword evidence="9" id="KW-1133">Transmembrane helix</keyword>
<organism evidence="11 12">
    <name type="scientific">Oryzias sinensis</name>
    <name type="common">Chinese medaka</name>
    <dbReference type="NCBI Taxonomy" id="183150"/>
    <lineage>
        <taxon>Eukaryota</taxon>
        <taxon>Metazoa</taxon>
        <taxon>Chordata</taxon>
        <taxon>Craniata</taxon>
        <taxon>Vertebrata</taxon>
        <taxon>Euteleostomi</taxon>
        <taxon>Actinopterygii</taxon>
        <taxon>Neopterygii</taxon>
        <taxon>Teleostei</taxon>
        <taxon>Neoteleostei</taxon>
        <taxon>Acanthomorphata</taxon>
        <taxon>Ovalentaria</taxon>
        <taxon>Atherinomorphae</taxon>
        <taxon>Beloniformes</taxon>
        <taxon>Adrianichthyidae</taxon>
        <taxon>Oryziinae</taxon>
        <taxon>Oryzias</taxon>
    </lineage>
</organism>
<comment type="similarity">
    <text evidence="8 9">Belongs to the cytochrome b5 family.</text>
</comment>
<sequence>MVEEANLKSSANSDHCETVDNALKYFTLEEIRVHNMINDTWLVIHDKVYDISSFVEEHPGGEEVLLEQGGADATESFEDVGHSLDAREMLQQYYIGELHLADRKKEKKNVEASSSQESSSWTFWLIPAVIAVTLGILYRYLTLENKSS</sequence>
<dbReference type="PROSITE" id="PS50255">
    <property type="entry name" value="CYTOCHROME_B5_2"/>
    <property type="match status" value="1"/>
</dbReference>
<keyword evidence="5" id="KW-0249">Electron transport</keyword>
<dbReference type="Ensembl" id="ENSOSIT00000023940.1">
    <property type="protein sequence ID" value="ENSOSIP00000022663.1"/>
    <property type="gene ID" value="ENSOSIG00000011918.1"/>
</dbReference>
<protein>
    <submittedName>
        <fullName evidence="11">Cytochrome b5 type B</fullName>
    </submittedName>
</protein>
<reference evidence="11" key="2">
    <citation type="submission" date="2025-09" db="UniProtKB">
        <authorList>
            <consortium name="Ensembl"/>
        </authorList>
    </citation>
    <scope>IDENTIFICATION</scope>
</reference>
<dbReference type="GO" id="GO:0020037">
    <property type="term" value="F:heme binding"/>
    <property type="evidence" value="ECO:0007669"/>
    <property type="project" value="UniProtKB-UniRule"/>
</dbReference>
<dbReference type="FunFam" id="3.10.120.10:FF:000002">
    <property type="entry name" value="Cytochrome b5 type B"/>
    <property type="match status" value="1"/>
</dbReference>
<dbReference type="GO" id="GO:0046872">
    <property type="term" value="F:metal ion binding"/>
    <property type="evidence" value="ECO:0007669"/>
    <property type="project" value="UniProtKB-UniRule"/>
</dbReference>
<comment type="subcellular location">
    <subcellularLocation>
        <location evidence="1">Membrane</location>
    </subcellularLocation>
</comment>
<evidence type="ECO:0000256" key="8">
    <source>
        <dbReference type="ARBA" id="ARBA00038168"/>
    </source>
</evidence>
<evidence type="ECO:0000313" key="11">
    <source>
        <dbReference type="Ensembl" id="ENSOSIP00000022663.1"/>
    </source>
</evidence>
<dbReference type="InterPro" id="IPR050668">
    <property type="entry name" value="Cytochrome_b5"/>
</dbReference>
<dbReference type="PANTHER" id="PTHR19359:SF95">
    <property type="entry name" value="CYTOCHROME B5 TYPE B"/>
    <property type="match status" value="1"/>
</dbReference>
<reference evidence="11" key="1">
    <citation type="submission" date="2025-08" db="UniProtKB">
        <authorList>
            <consortium name="Ensembl"/>
        </authorList>
    </citation>
    <scope>IDENTIFICATION</scope>
</reference>
<dbReference type="SMART" id="SM01117">
    <property type="entry name" value="Cyt-b5"/>
    <property type="match status" value="1"/>
</dbReference>
<dbReference type="Pfam" id="PF00173">
    <property type="entry name" value="Cyt-b5"/>
    <property type="match status" value="1"/>
</dbReference>
<evidence type="ECO:0000256" key="3">
    <source>
        <dbReference type="ARBA" id="ARBA00022692"/>
    </source>
</evidence>
<evidence type="ECO:0000313" key="12">
    <source>
        <dbReference type="Proteomes" id="UP000694383"/>
    </source>
</evidence>
<dbReference type="InterPro" id="IPR001199">
    <property type="entry name" value="Cyt_B5-like_heme/steroid-bd"/>
</dbReference>
<evidence type="ECO:0000256" key="7">
    <source>
        <dbReference type="ARBA" id="ARBA00023136"/>
    </source>
</evidence>
<dbReference type="PANTHER" id="PTHR19359">
    <property type="entry name" value="CYTOCHROME B5"/>
    <property type="match status" value="1"/>
</dbReference>
<keyword evidence="6 9" id="KW-0408">Iron</keyword>
<dbReference type="InterPro" id="IPR018506">
    <property type="entry name" value="Cyt_B5_heme-BS"/>
</dbReference>
<dbReference type="GO" id="GO:0016491">
    <property type="term" value="F:oxidoreductase activity"/>
    <property type="evidence" value="ECO:0007669"/>
    <property type="project" value="Ensembl"/>
</dbReference>
<dbReference type="Proteomes" id="UP000694383">
    <property type="component" value="Unplaced"/>
</dbReference>
<evidence type="ECO:0000256" key="5">
    <source>
        <dbReference type="ARBA" id="ARBA00022982"/>
    </source>
</evidence>
<dbReference type="GO" id="GO:0016020">
    <property type="term" value="C:membrane"/>
    <property type="evidence" value="ECO:0007669"/>
    <property type="project" value="UniProtKB-SubCell"/>
</dbReference>
<evidence type="ECO:0000256" key="9">
    <source>
        <dbReference type="RuleBase" id="RU362121"/>
    </source>
</evidence>
<proteinExistence type="inferred from homology"/>
<evidence type="ECO:0000256" key="6">
    <source>
        <dbReference type="ARBA" id="ARBA00023004"/>
    </source>
</evidence>
<feature type="transmembrane region" description="Helical" evidence="9">
    <location>
        <begin position="121"/>
        <end position="141"/>
    </location>
</feature>
<keyword evidence="7 9" id="KW-0472">Membrane</keyword>
<accession>A0A8C8DQD7</accession>
<dbReference type="SUPFAM" id="SSF55856">
    <property type="entry name" value="Cytochrome b5-like heme/steroid binding domain"/>
    <property type="match status" value="1"/>
</dbReference>
<evidence type="ECO:0000256" key="4">
    <source>
        <dbReference type="ARBA" id="ARBA00022723"/>
    </source>
</evidence>
<keyword evidence="4 9" id="KW-0479">Metal-binding</keyword>
<evidence type="ECO:0000259" key="10">
    <source>
        <dbReference type="PROSITE" id="PS50255"/>
    </source>
</evidence>
<keyword evidence="3 9" id="KW-0812">Transmembrane</keyword>
<keyword evidence="2 9" id="KW-0349">Heme</keyword>